<proteinExistence type="predicted"/>
<keyword evidence="3" id="KW-1185">Reference proteome</keyword>
<dbReference type="EMBL" id="JANPWB010000010">
    <property type="protein sequence ID" value="KAJ1136388.1"/>
    <property type="molecule type" value="Genomic_DNA"/>
</dbReference>
<accession>A0AAV7Q7S8</accession>
<name>A0AAV7Q7S8_PLEWA</name>
<sequence length="102" mass="11494">EAWGRRLEAAPLGNHPADGRRSGNVLRLTLNRRKRTPEEMRAPRRGEERTRTAMMVGITVNALVQGKEGRWGRKGKRVASCGFEKILRAPPTERALRLPITV</sequence>
<protein>
    <submittedName>
        <fullName evidence="2">Uncharacterized protein</fullName>
    </submittedName>
</protein>
<organism evidence="2 3">
    <name type="scientific">Pleurodeles waltl</name>
    <name type="common">Iberian ribbed newt</name>
    <dbReference type="NCBI Taxonomy" id="8319"/>
    <lineage>
        <taxon>Eukaryota</taxon>
        <taxon>Metazoa</taxon>
        <taxon>Chordata</taxon>
        <taxon>Craniata</taxon>
        <taxon>Vertebrata</taxon>
        <taxon>Euteleostomi</taxon>
        <taxon>Amphibia</taxon>
        <taxon>Batrachia</taxon>
        <taxon>Caudata</taxon>
        <taxon>Salamandroidea</taxon>
        <taxon>Salamandridae</taxon>
        <taxon>Pleurodelinae</taxon>
        <taxon>Pleurodeles</taxon>
    </lineage>
</organism>
<feature type="non-terminal residue" evidence="2">
    <location>
        <position position="102"/>
    </location>
</feature>
<feature type="region of interest" description="Disordered" evidence="1">
    <location>
        <begin position="1"/>
        <end position="54"/>
    </location>
</feature>
<evidence type="ECO:0000313" key="3">
    <source>
        <dbReference type="Proteomes" id="UP001066276"/>
    </source>
</evidence>
<evidence type="ECO:0000313" key="2">
    <source>
        <dbReference type="EMBL" id="KAJ1136388.1"/>
    </source>
</evidence>
<feature type="compositionally biased region" description="Basic and acidic residues" evidence="1">
    <location>
        <begin position="36"/>
        <end position="51"/>
    </location>
</feature>
<dbReference type="Proteomes" id="UP001066276">
    <property type="component" value="Chromosome 6"/>
</dbReference>
<gene>
    <name evidence="2" type="ORF">NDU88_002805</name>
</gene>
<evidence type="ECO:0000256" key="1">
    <source>
        <dbReference type="SAM" id="MobiDB-lite"/>
    </source>
</evidence>
<comment type="caution">
    <text evidence="2">The sequence shown here is derived from an EMBL/GenBank/DDBJ whole genome shotgun (WGS) entry which is preliminary data.</text>
</comment>
<dbReference type="AlphaFoldDB" id="A0AAV7Q7S8"/>
<feature type="non-terminal residue" evidence="2">
    <location>
        <position position="1"/>
    </location>
</feature>
<reference evidence="2" key="1">
    <citation type="journal article" date="2022" name="bioRxiv">
        <title>Sequencing and chromosome-scale assembly of the giantPleurodeles waltlgenome.</title>
        <authorList>
            <person name="Brown T."/>
            <person name="Elewa A."/>
            <person name="Iarovenko S."/>
            <person name="Subramanian E."/>
            <person name="Araus A.J."/>
            <person name="Petzold A."/>
            <person name="Susuki M."/>
            <person name="Suzuki K.-i.T."/>
            <person name="Hayashi T."/>
            <person name="Toyoda A."/>
            <person name="Oliveira C."/>
            <person name="Osipova E."/>
            <person name="Leigh N.D."/>
            <person name="Simon A."/>
            <person name="Yun M.H."/>
        </authorList>
    </citation>
    <scope>NUCLEOTIDE SEQUENCE</scope>
    <source>
        <strain evidence="2">20211129_DDA</strain>
        <tissue evidence="2">Liver</tissue>
    </source>
</reference>